<comment type="caution">
    <text evidence="1">The sequence shown here is derived from an EMBL/GenBank/DDBJ whole genome shotgun (WGS) entry which is preliminary data.</text>
</comment>
<proteinExistence type="predicted"/>
<reference evidence="1 2" key="1">
    <citation type="journal article" date="2017" name="Antonie Van Leeuwenhoek">
        <title>Rhizobium rhizosphaerae sp. nov., a novel species isolated from rice rhizosphere.</title>
        <authorList>
            <person name="Zhao J.J."/>
            <person name="Zhang J."/>
            <person name="Zhang R.J."/>
            <person name="Zhang C.W."/>
            <person name="Yin H.Q."/>
            <person name="Zhang X.X."/>
        </authorList>
    </citation>
    <scope>NUCLEOTIDE SEQUENCE [LARGE SCALE GENOMIC DNA]</scope>
    <source>
        <strain evidence="1 2">KMM 241</strain>
    </source>
</reference>
<dbReference type="EMBL" id="BAEP01000075">
    <property type="protein sequence ID" value="GAC26206.1"/>
    <property type="molecule type" value="Genomic_DNA"/>
</dbReference>
<gene>
    <name evidence="1" type="ORF">GMES_3933</name>
</gene>
<accession>K6YQD4</accession>
<protein>
    <submittedName>
        <fullName evidence="1">Uncharacterized protein</fullName>
    </submittedName>
</protein>
<name>K6YQD4_9ALTE</name>
<organism evidence="1 2">
    <name type="scientific">Paraglaciecola mesophila KMM 241</name>
    <dbReference type="NCBI Taxonomy" id="1128912"/>
    <lineage>
        <taxon>Bacteria</taxon>
        <taxon>Pseudomonadati</taxon>
        <taxon>Pseudomonadota</taxon>
        <taxon>Gammaproteobacteria</taxon>
        <taxon>Alteromonadales</taxon>
        <taxon>Alteromonadaceae</taxon>
        <taxon>Paraglaciecola</taxon>
    </lineage>
</organism>
<dbReference type="AlphaFoldDB" id="K6YQD4"/>
<evidence type="ECO:0000313" key="1">
    <source>
        <dbReference type="EMBL" id="GAC26206.1"/>
    </source>
</evidence>
<sequence>MDRAAAAHGFRLKKGKDAGKRSACFALFTDSSHPEHRRLTLVRLPGAI</sequence>
<dbReference type="Proteomes" id="UP000006263">
    <property type="component" value="Unassembled WGS sequence"/>
</dbReference>
<evidence type="ECO:0000313" key="2">
    <source>
        <dbReference type="Proteomes" id="UP000006263"/>
    </source>
</evidence>